<dbReference type="STRING" id="35525.A0A164IJJ6"/>
<dbReference type="PANTHER" id="PTHR47331">
    <property type="entry name" value="PHD-TYPE DOMAIN-CONTAINING PROTEIN"/>
    <property type="match status" value="1"/>
</dbReference>
<feature type="non-terminal residue" evidence="1">
    <location>
        <position position="112"/>
    </location>
</feature>
<comment type="caution">
    <text evidence="1">The sequence shown here is derived from an EMBL/GenBank/DDBJ whole genome shotgun (WGS) entry which is preliminary data.</text>
</comment>
<accession>A0A164IJJ6</accession>
<gene>
    <name evidence="1" type="ORF">APZ42_002057</name>
</gene>
<dbReference type="AlphaFoldDB" id="A0A164IJJ6"/>
<reference evidence="1 2" key="1">
    <citation type="submission" date="2016-03" db="EMBL/GenBank/DDBJ databases">
        <title>EvidentialGene: Evidence-directed Construction of Genes on Genomes.</title>
        <authorList>
            <person name="Gilbert D.G."/>
            <person name="Choi J.-H."/>
            <person name="Mockaitis K."/>
            <person name="Colbourne J."/>
            <person name="Pfrender M."/>
        </authorList>
    </citation>
    <scope>NUCLEOTIDE SEQUENCE [LARGE SCALE GENOMIC DNA]</scope>
    <source>
        <strain evidence="1 2">Xinb3</strain>
        <tissue evidence="1">Complete organism</tissue>
    </source>
</reference>
<dbReference type="EMBL" id="LRGB01007116">
    <property type="protein sequence ID" value="KZS01326.1"/>
    <property type="molecule type" value="Genomic_DNA"/>
</dbReference>
<dbReference type="GO" id="GO:0003676">
    <property type="term" value="F:nucleic acid binding"/>
    <property type="evidence" value="ECO:0007669"/>
    <property type="project" value="InterPro"/>
</dbReference>
<organism evidence="1 2">
    <name type="scientific">Daphnia magna</name>
    <dbReference type="NCBI Taxonomy" id="35525"/>
    <lineage>
        <taxon>Eukaryota</taxon>
        <taxon>Metazoa</taxon>
        <taxon>Ecdysozoa</taxon>
        <taxon>Arthropoda</taxon>
        <taxon>Crustacea</taxon>
        <taxon>Branchiopoda</taxon>
        <taxon>Diplostraca</taxon>
        <taxon>Cladocera</taxon>
        <taxon>Anomopoda</taxon>
        <taxon>Daphniidae</taxon>
        <taxon>Daphnia</taxon>
    </lineage>
</organism>
<sequence length="112" mass="12720">TTKQLSDQKVEWRFIPKRAPWYGGFWERLVGMTKEALSKILGRTKPTLSAFRALVADAETVLNDRPLENPSSVVSDGESLSPAHLMYGRRLNTLHSNEEINDEKLDSTYGER</sequence>
<dbReference type="InterPro" id="IPR036397">
    <property type="entry name" value="RNaseH_sf"/>
</dbReference>
<evidence type="ECO:0000313" key="1">
    <source>
        <dbReference type="EMBL" id="KZS01326.1"/>
    </source>
</evidence>
<dbReference type="SUPFAM" id="SSF53098">
    <property type="entry name" value="Ribonuclease H-like"/>
    <property type="match status" value="1"/>
</dbReference>
<name>A0A164IJJ6_9CRUS</name>
<evidence type="ECO:0000313" key="2">
    <source>
        <dbReference type="Proteomes" id="UP000076858"/>
    </source>
</evidence>
<dbReference type="OrthoDB" id="5973968at2759"/>
<dbReference type="Gene3D" id="3.30.420.10">
    <property type="entry name" value="Ribonuclease H-like superfamily/Ribonuclease H"/>
    <property type="match status" value="1"/>
</dbReference>
<keyword evidence="2" id="KW-1185">Reference proteome</keyword>
<dbReference type="Proteomes" id="UP000076858">
    <property type="component" value="Unassembled WGS sequence"/>
</dbReference>
<protein>
    <recommendedName>
        <fullName evidence="3">Integrase catalytic domain-containing protein</fullName>
    </recommendedName>
</protein>
<feature type="non-terminal residue" evidence="1">
    <location>
        <position position="1"/>
    </location>
</feature>
<proteinExistence type="predicted"/>
<evidence type="ECO:0008006" key="3">
    <source>
        <dbReference type="Google" id="ProtNLM"/>
    </source>
</evidence>
<dbReference type="InterPro" id="IPR012337">
    <property type="entry name" value="RNaseH-like_sf"/>
</dbReference>